<evidence type="ECO:0000313" key="5">
    <source>
        <dbReference type="Proteomes" id="UP000649604"/>
    </source>
</evidence>
<protein>
    <submittedName>
        <fullName evidence="4">GNAT family N-acetyltransferase</fullName>
    </submittedName>
</protein>
<comment type="caution">
    <text evidence="4">The sequence shown here is derived from an EMBL/GenBank/DDBJ whole genome shotgun (WGS) entry which is preliminary data.</text>
</comment>
<dbReference type="AlphaFoldDB" id="A0A9D5JW49"/>
<dbReference type="CDD" id="cd04301">
    <property type="entry name" value="NAT_SF"/>
    <property type="match status" value="1"/>
</dbReference>
<dbReference type="PROSITE" id="PS51186">
    <property type="entry name" value="GNAT"/>
    <property type="match status" value="1"/>
</dbReference>
<accession>A0A9D5JW49</accession>
<keyword evidence="1" id="KW-0808">Transferase</keyword>
<dbReference type="GO" id="GO:0016747">
    <property type="term" value="F:acyltransferase activity, transferring groups other than amino-acyl groups"/>
    <property type="evidence" value="ECO:0007669"/>
    <property type="project" value="InterPro"/>
</dbReference>
<evidence type="ECO:0000259" key="3">
    <source>
        <dbReference type="PROSITE" id="PS51186"/>
    </source>
</evidence>
<sequence>MQIRTAARSDLSSLVAIYNQAVEAGQRTADIDPVTVEERQPWFEAHSPDKYPLLVAERDGKVLGYATLSPYRPGRRAMRFTAEISYYVDFASHRQGIASRLVQHALDLCPALRIKTVFAIILDTNTASIRLLQTFGFRQWGHLPRVADFDGVEVGHVYYGLRIGGTEEER</sequence>
<reference evidence="4" key="1">
    <citation type="submission" date="2019-11" db="EMBL/GenBank/DDBJ databases">
        <title>Microbial mats filling the niche in hypersaline microbial mats.</title>
        <authorList>
            <person name="Wong H.L."/>
            <person name="Macleod F.I."/>
            <person name="White R.A. III"/>
            <person name="Burns B.P."/>
        </authorList>
    </citation>
    <scope>NUCLEOTIDE SEQUENCE</scope>
    <source>
        <strain evidence="4">Rbin_158</strain>
    </source>
</reference>
<evidence type="ECO:0000256" key="2">
    <source>
        <dbReference type="ARBA" id="ARBA00023315"/>
    </source>
</evidence>
<evidence type="ECO:0000256" key="1">
    <source>
        <dbReference type="ARBA" id="ARBA00022679"/>
    </source>
</evidence>
<organism evidence="4 5">
    <name type="scientific">candidate division KSB3 bacterium</name>
    <dbReference type="NCBI Taxonomy" id="2044937"/>
    <lineage>
        <taxon>Bacteria</taxon>
        <taxon>candidate division KSB3</taxon>
    </lineage>
</organism>
<keyword evidence="2" id="KW-0012">Acyltransferase</keyword>
<dbReference type="InterPro" id="IPR016181">
    <property type="entry name" value="Acyl_CoA_acyltransferase"/>
</dbReference>
<dbReference type="InterPro" id="IPR000182">
    <property type="entry name" value="GNAT_dom"/>
</dbReference>
<name>A0A9D5JW49_9BACT</name>
<evidence type="ECO:0000313" key="4">
    <source>
        <dbReference type="EMBL" id="MBD3325343.1"/>
    </source>
</evidence>
<feature type="domain" description="N-acetyltransferase" evidence="3">
    <location>
        <begin position="1"/>
        <end position="164"/>
    </location>
</feature>
<dbReference type="Pfam" id="PF00583">
    <property type="entry name" value="Acetyltransf_1"/>
    <property type="match status" value="1"/>
</dbReference>
<proteinExistence type="predicted"/>
<dbReference type="PANTHER" id="PTHR43072">
    <property type="entry name" value="N-ACETYLTRANSFERASE"/>
    <property type="match status" value="1"/>
</dbReference>
<dbReference type="Proteomes" id="UP000649604">
    <property type="component" value="Unassembled WGS sequence"/>
</dbReference>
<dbReference type="EMBL" id="WJJP01000396">
    <property type="protein sequence ID" value="MBD3325343.1"/>
    <property type="molecule type" value="Genomic_DNA"/>
</dbReference>
<dbReference type="SUPFAM" id="SSF55729">
    <property type="entry name" value="Acyl-CoA N-acyltransferases (Nat)"/>
    <property type="match status" value="1"/>
</dbReference>
<gene>
    <name evidence="4" type="ORF">GF339_12205</name>
</gene>
<dbReference type="PANTHER" id="PTHR43072:SF23">
    <property type="entry name" value="UPF0039 PROTEIN C11D3.02C"/>
    <property type="match status" value="1"/>
</dbReference>
<dbReference type="Gene3D" id="3.40.630.30">
    <property type="match status" value="1"/>
</dbReference>